<dbReference type="PANTHER" id="PTHR13696">
    <property type="entry name" value="P-LOOP CONTAINING NUCLEOSIDE TRIPHOSPHATE HYDROLASE"/>
    <property type="match status" value="1"/>
</dbReference>
<dbReference type="InterPro" id="IPR009744">
    <property type="entry name" value="VirC1"/>
</dbReference>
<keyword evidence="1" id="KW-0175">Coiled coil</keyword>
<dbReference type="Pfam" id="PF07015">
    <property type="entry name" value="VirC1"/>
    <property type="match status" value="1"/>
</dbReference>
<proteinExistence type="predicted"/>
<keyword evidence="3" id="KW-1185">Reference proteome</keyword>
<sequence>MPVISFATPKGGAGKTTSAIVLATTLAQRVSVELIDADPAARTIAWAKRGSVPEKLTVTQSAGEKAIQDEIETATRRAAFVIIDLEGLASRLNAFAMGESDLVIVPLGDEQQDADAAVEALKQIRQEARFARREIPSALLFARTKAAVKARNAKEINAEMRGAVAAFKTELNDRTAFSSLHSYGGSLYDLDRSAVGGVEKAIDNAEAFAAEVVSKLRGDQQ</sequence>
<dbReference type="PIRSF" id="PIRSF009320">
    <property type="entry name" value="Nuc_binding_HP_1000"/>
    <property type="match status" value="1"/>
</dbReference>
<evidence type="ECO:0000313" key="3">
    <source>
        <dbReference type="Proteomes" id="UP001149822"/>
    </source>
</evidence>
<dbReference type="CDD" id="cd02042">
    <property type="entry name" value="ParAB_family"/>
    <property type="match status" value="1"/>
</dbReference>
<name>A0ABT4J7K3_9RHOB</name>
<dbReference type="Gene3D" id="3.40.50.300">
    <property type="entry name" value="P-loop containing nucleotide triphosphate hydrolases"/>
    <property type="match status" value="1"/>
</dbReference>
<dbReference type="RefSeq" id="WP_268943174.1">
    <property type="nucleotide sequence ID" value="NZ_JAPTYD010000028.1"/>
</dbReference>
<evidence type="ECO:0000256" key="1">
    <source>
        <dbReference type="SAM" id="Coils"/>
    </source>
</evidence>
<dbReference type="Proteomes" id="UP001149822">
    <property type="component" value="Unassembled WGS sequence"/>
</dbReference>
<gene>
    <name evidence="2" type="ORF">OU682_15955</name>
</gene>
<dbReference type="SUPFAM" id="SSF52540">
    <property type="entry name" value="P-loop containing nucleoside triphosphate hydrolases"/>
    <property type="match status" value="1"/>
</dbReference>
<reference evidence="2" key="1">
    <citation type="submission" date="2022-12" db="EMBL/GenBank/DDBJ databases">
        <title>Paracoccus sp. EF6 isolated from a lake water.</title>
        <authorList>
            <person name="Liu H."/>
        </authorList>
    </citation>
    <scope>NUCLEOTIDE SEQUENCE</scope>
    <source>
        <strain evidence="2">EF6</strain>
    </source>
</reference>
<comment type="caution">
    <text evidence="2">The sequence shown here is derived from an EMBL/GenBank/DDBJ whole genome shotgun (WGS) entry which is preliminary data.</text>
</comment>
<dbReference type="InterPro" id="IPR027417">
    <property type="entry name" value="P-loop_NTPase"/>
</dbReference>
<evidence type="ECO:0000313" key="2">
    <source>
        <dbReference type="EMBL" id="MCZ0963112.1"/>
    </source>
</evidence>
<dbReference type="EMBL" id="JAPTYD010000028">
    <property type="protein sequence ID" value="MCZ0963112.1"/>
    <property type="molecule type" value="Genomic_DNA"/>
</dbReference>
<organism evidence="2 3">
    <name type="scientific">Paracoccus benzoatiresistens</name>
    <dbReference type="NCBI Taxonomy" id="2997341"/>
    <lineage>
        <taxon>Bacteria</taxon>
        <taxon>Pseudomonadati</taxon>
        <taxon>Pseudomonadota</taxon>
        <taxon>Alphaproteobacteria</taxon>
        <taxon>Rhodobacterales</taxon>
        <taxon>Paracoccaceae</taxon>
        <taxon>Paracoccus</taxon>
    </lineage>
</organism>
<dbReference type="InterPro" id="IPR050678">
    <property type="entry name" value="DNA_Partitioning_ATPase"/>
</dbReference>
<accession>A0ABT4J7K3</accession>
<feature type="coiled-coil region" evidence="1">
    <location>
        <begin position="107"/>
        <end position="134"/>
    </location>
</feature>
<protein>
    <submittedName>
        <fullName evidence="2">ParA family protein</fullName>
    </submittedName>
</protein>
<dbReference type="PANTHER" id="PTHR13696:SF96">
    <property type="entry name" value="COBQ_COBB_MIND_PARA NUCLEOTIDE BINDING DOMAIN-CONTAINING PROTEIN"/>
    <property type="match status" value="1"/>
</dbReference>